<reference evidence="1" key="1">
    <citation type="journal article" date="2021" name="Proc. Natl. Acad. Sci. U.S.A.">
        <title>A Catalog of Tens of Thousands of Viruses from Human Metagenomes Reveals Hidden Associations with Chronic Diseases.</title>
        <authorList>
            <person name="Tisza M.J."/>
            <person name="Buck C.B."/>
        </authorList>
    </citation>
    <scope>NUCLEOTIDE SEQUENCE</scope>
    <source>
        <strain evidence="1">Ctbvd11</strain>
    </source>
</reference>
<organism evidence="1">
    <name type="scientific">Siphoviridae sp. ctbvd11</name>
    <dbReference type="NCBI Taxonomy" id="2825567"/>
    <lineage>
        <taxon>Viruses</taxon>
        <taxon>Duplodnaviria</taxon>
        <taxon>Heunggongvirae</taxon>
        <taxon>Uroviricota</taxon>
        <taxon>Caudoviricetes</taxon>
    </lineage>
</organism>
<accession>A0A8S5QE26</accession>
<dbReference type="EMBL" id="BK015636">
    <property type="protein sequence ID" value="DAE17123.1"/>
    <property type="molecule type" value="Genomic_DNA"/>
</dbReference>
<evidence type="ECO:0000313" key="1">
    <source>
        <dbReference type="EMBL" id="DAE17123.1"/>
    </source>
</evidence>
<name>A0A8S5QE26_9CAUD</name>
<proteinExistence type="predicted"/>
<protein>
    <submittedName>
        <fullName evidence="1">Uncharacterized protein</fullName>
    </submittedName>
</protein>
<sequence length="968" mass="108915">MNSHLSILINDKPVALPDDFSIDIEDQNPVFNDTEMFSYPFSIPLDGNRWLVKNIEDVHAAMKAVNMEHLPVRINADGLPFRSGTLVMQDGEEITNSLSMSIDASTQSFSELISDLQCRDIPVKDQIIIGEKIGNVRVDIWSNPVVKVNLHSDGKKGGKNATATVTTDPLRASKVLEPQALGFSYPASCKEYTSTDTAHYIGDAYNKSKKSYSSGAITINVPQETANGNYINTSAAYDETDGAGRPATYCNARICYKHHALDDEGNTSSDLIKMDKCSWTNEDLYPYWVLDAKRPQSGICFYVLYFLDCLFTYLGVTFDKDALMEIEDLKHLCFFTTVCSYDTLEHPHHGSYYTASEIQKAKDIVNKEGYVKGSNPEMEIVAAKSVGEIKTGFFKDQKHINSWLESRGCGGQIEITKAEDKDVQELDLTLTENGVATTRHIQVGEVVAFPPGKGMKVTGITIESNIKKFEVQANVLYMVANSENFPDESVSTVISSLENAFGIKFSYDYEQKKVTAYLTRDVMRKSGRKTRDFHCEIHSMIPMTEKITGVRMRYSAEEDAKEQKSYVRNAKGELKDSSYDTDYNFIDYPLPDGDTSKMGRTVTDMKYIEFFHNIHNPGDKNCYIDRNTGNAYCVKVNKEAKTSNELKPVLFEVGQFKGVEYGDCSEENEDFIHAISIDFTPVPFNDVNYFKEVKAAYGSHTADVTDFEGKPLLKSVVQITEAQQPILCAYVDEDMEHEFVLQEINQVISSSFCDFYMKQKLKLVESYDPSGTDDGNSPLQDKSRWGFAMALMRGGGSDATLQPYDYNYDHFGTSKWRTNAGQYALACDSLDMMGNVFDYNGVQEGVGTGERFSLKIRAFKEPSWLKDPKYKDLVLCNADEVDKNGKVVKKVRSRGLFDTFILPYAYFLLNRKKFMIRCTTTVAQVADIPNHWQDWWNIGGMKCLIDKVNTTIDAKTGMGEVELTVYAL</sequence>